<comment type="subcellular location">
    <subcellularLocation>
        <location evidence="1">Cell inner membrane</location>
        <topology evidence="1">Peripheral membrane protein</topology>
    </subcellularLocation>
</comment>
<dbReference type="CDD" id="cd03257">
    <property type="entry name" value="ABC_NikE_OppD_transporters"/>
    <property type="match status" value="1"/>
</dbReference>
<sequence length="337" mass="37059">MNGPLIEVRDLEVTFETGGRGLFGRRRAPLRAVDGVSFDIRRGETVGLVGESGSGKTTVGRAILRALDPTAGQVLLHGPEGAIELSALAGAALRAVRPRMSLVFQDPYSSLNPRMTVRDIIAEPLVATGLLRERAEIDARVREIAARCKLDLEHLRRFPHAFSGGQRQRICIARALVARPDFVVCDESVSALDVSIQAEIVNLLHTLQQETGVSFLFIAHDLSVVAQISRRVAVMYVGRFVEYAPTEALFFAPRHPYTHALLSAVPQPDPDLGFHPDRLEGEIPDPSEPSTGCRFHSRCRFARAACRDAVPAWREIAPEHFVACHFAEELDLARARP</sequence>
<dbReference type="InterPro" id="IPR003439">
    <property type="entry name" value="ABC_transporter-like_ATP-bd"/>
</dbReference>
<dbReference type="GO" id="GO:0015833">
    <property type="term" value="P:peptide transport"/>
    <property type="evidence" value="ECO:0007669"/>
    <property type="project" value="InterPro"/>
</dbReference>
<dbReference type="Gene3D" id="3.40.50.300">
    <property type="entry name" value="P-loop containing nucleotide triphosphate hydrolases"/>
    <property type="match status" value="1"/>
</dbReference>
<evidence type="ECO:0000256" key="3">
    <source>
        <dbReference type="ARBA" id="ARBA00022448"/>
    </source>
</evidence>
<dbReference type="Pfam" id="PF00005">
    <property type="entry name" value="ABC_tran"/>
    <property type="match status" value="1"/>
</dbReference>
<proteinExistence type="inferred from homology"/>
<evidence type="ECO:0000256" key="2">
    <source>
        <dbReference type="ARBA" id="ARBA00005417"/>
    </source>
</evidence>
<dbReference type="AlphaFoldDB" id="A0A3S3M885"/>
<keyword evidence="4" id="KW-0547">Nucleotide-binding</keyword>
<dbReference type="GO" id="GO:0055085">
    <property type="term" value="P:transmembrane transport"/>
    <property type="evidence" value="ECO:0007669"/>
    <property type="project" value="UniProtKB-ARBA"/>
</dbReference>
<comment type="caution">
    <text evidence="7">The sequence shown here is derived from an EMBL/GenBank/DDBJ whole genome shotgun (WGS) entry which is preliminary data.</text>
</comment>
<gene>
    <name evidence="7" type="ORF">EOW66_13590</name>
</gene>
<feature type="domain" description="ABC transporter" evidence="6">
    <location>
        <begin position="8"/>
        <end position="262"/>
    </location>
</feature>
<dbReference type="GO" id="GO:0005524">
    <property type="term" value="F:ATP binding"/>
    <property type="evidence" value="ECO:0007669"/>
    <property type="project" value="UniProtKB-KW"/>
</dbReference>
<dbReference type="SUPFAM" id="SSF52540">
    <property type="entry name" value="P-loop containing nucleoside triphosphate hydrolases"/>
    <property type="match status" value="1"/>
</dbReference>
<comment type="similarity">
    <text evidence="2">Belongs to the ABC transporter superfamily.</text>
</comment>
<dbReference type="NCBIfam" id="TIGR01727">
    <property type="entry name" value="oligo_HPY"/>
    <property type="match status" value="1"/>
</dbReference>
<dbReference type="GO" id="GO:0016887">
    <property type="term" value="F:ATP hydrolysis activity"/>
    <property type="evidence" value="ECO:0007669"/>
    <property type="project" value="InterPro"/>
</dbReference>
<keyword evidence="5 7" id="KW-0067">ATP-binding</keyword>
<keyword evidence="3" id="KW-0813">Transport</keyword>
<evidence type="ECO:0000313" key="7">
    <source>
        <dbReference type="EMBL" id="RWR50664.1"/>
    </source>
</evidence>
<evidence type="ECO:0000313" key="8">
    <source>
        <dbReference type="Proteomes" id="UP000288071"/>
    </source>
</evidence>
<dbReference type="Pfam" id="PF08352">
    <property type="entry name" value="oligo_HPY"/>
    <property type="match status" value="1"/>
</dbReference>
<evidence type="ECO:0000259" key="6">
    <source>
        <dbReference type="PROSITE" id="PS50893"/>
    </source>
</evidence>
<dbReference type="Proteomes" id="UP000288071">
    <property type="component" value="Unassembled WGS sequence"/>
</dbReference>
<dbReference type="SMART" id="SM00382">
    <property type="entry name" value="AAA"/>
    <property type="match status" value="1"/>
</dbReference>
<dbReference type="InterPro" id="IPR013563">
    <property type="entry name" value="Oligopep_ABC_C"/>
</dbReference>
<dbReference type="InterPro" id="IPR050319">
    <property type="entry name" value="ABC_transp_ATP-bind"/>
</dbReference>
<dbReference type="PANTHER" id="PTHR43776">
    <property type="entry name" value="TRANSPORT ATP-BINDING PROTEIN"/>
    <property type="match status" value="1"/>
</dbReference>
<accession>A0A3S3M885</accession>
<name>A0A3S3M885_9RHOB</name>
<dbReference type="EMBL" id="SAVA01000008">
    <property type="protein sequence ID" value="RWR50664.1"/>
    <property type="molecule type" value="Genomic_DNA"/>
</dbReference>
<dbReference type="PANTHER" id="PTHR43776:SF7">
    <property type="entry name" value="D,D-DIPEPTIDE TRANSPORT ATP-BINDING PROTEIN DDPF-RELATED"/>
    <property type="match status" value="1"/>
</dbReference>
<reference evidence="7 8" key="2">
    <citation type="submission" date="2019-01" db="EMBL/GenBank/DDBJ databases">
        <title>Sinorhodobacter populi sp. nov. isolated from the symptomatic bark tissue of Populus euramericana canker.</title>
        <authorList>
            <person name="Xu G."/>
        </authorList>
    </citation>
    <scope>NUCLEOTIDE SEQUENCE [LARGE SCALE GENOMIC DNA]</scope>
    <source>
        <strain evidence="7 8">CGMCC 1.12963</strain>
    </source>
</reference>
<dbReference type="PROSITE" id="PS50893">
    <property type="entry name" value="ABC_TRANSPORTER_2"/>
    <property type="match status" value="1"/>
</dbReference>
<organism evidence="7 8">
    <name type="scientific">Paenirhodobacter huangdaonensis</name>
    <dbReference type="NCBI Taxonomy" id="2501515"/>
    <lineage>
        <taxon>Bacteria</taxon>
        <taxon>Pseudomonadati</taxon>
        <taxon>Pseudomonadota</taxon>
        <taxon>Alphaproteobacteria</taxon>
        <taxon>Rhodobacterales</taxon>
        <taxon>Rhodobacter group</taxon>
        <taxon>Paenirhodobacter</taxon>
    </lineage>
</organism>
<dbReference type="GO" id="GO:0005886">
    <property type="term" value="C:plasma membrane"/>
    <property type="evidence" value="ECO:0007669"/>
    <property type="project" value="UniProtKB-SubCell"/>
</dbReference>
<dbReference type="InterPro" id="IPR027417">
    <property type="entry name" value="P-loop_NTPase"/>
</dbReference>
<protein>
    <submittedName>
        <fullName evidence="7">ABC transporter ATP-binding protein</fullName>
    </submittedName>
</protein>
<dbReference type="InterPro" id="IPR017871">
    <property type="entry name" value="ABC_transporter-like_CS"/>
</dbReference>
<dbReference type="RefSeq" id="WP_128156869.1">
    <property type="nucleotide sequence ID" value="NZ_JBHSOM010000004.1"/>
</dbReference>
<evidence type="ECO:0000256" key="1">
    <source>
        <dbReference type="ARBA" id="ARBA00004417"/>
    </source>
</evidence>
<evidence type="ECO:0000256" key="4">
    <source>
        <dbReference type="ARBA" id="ARBA00022741"/>
    </source>
</evidence>
<evidence type="ECO:0000256" key="5">
    <source>
        <dbReference type="ARBA" id="ARBA00022840"/>
    </source>
</evidence>
<dbReference type="InterPro" id="IPR003593">
    <property type="entry name" value="AAA+_ATPase"/>
</dbReference>
<dbReference type="FunFam" id="3.40.50.300:FF:000016">
    <property type="entry name" value="Oligopeptide ABC transporter ATP-binding component"/>
    <property type="match status" value="1"/>
</dbReference>
<keyword evidence="8" id="KW-1185">Reference proteome</keyword>
<dbReference type="PROSITE" id="PS00211">
    <property type="entry name" value="ABC_TRANSPORTER_1"/>
    <property type="match status" value="1"/>
</dbReference>
<reference evidence="8" key="1">
    <citation type="submission" date="2019-01" db="EMBL/GenBank/DDBJ databases">
        <title>Sinorhodobacter populi sp. nov. isolated from the symptomatic bark tissue of Populus euramericana canker.</title>
        <authorList>
            <person name="Li Y."/>
        </authorList>
    </citation>
    <scope>NUCLEOTIDE SEQUENCE [LARGE SCALE GENOMIC DNA]</scope>
    <source>
        <strain evidence="8">CGMCC 1.12963</strain>
    </source>
</reference>